<dbReference type="InterPro" id="IPR005815">
    <property type="entry name" value="BioA"/>
</dbReference>
<evidence type="ECO:0000256" key="6">
    <source>
        <dbReference type="ARBA" id="ARBA00022756"/>
    </source>
</evidence>
<comment type="similarity">
    <text evidence="8">Belongs to the class-III pyridoxal-phosphate-dependent aminotransferase family.</text>
</comment>
<dbReference type="Pfam" id="PF00202">
    <property type="entry name" value="Aminotran_3"/>
    <property type="match status" value="1"/>
</dbReference>
<evidence type="ECO:0000256" key="7">
    <source>
        <dbReference type="ARBA" id="ARBA00022898"/>
    </source>
</evidence>
<accession>A0A9K3LIF1</accession>
<name>A0A9K3LIF1_9STRA</name>
<dbReference type="OrthoDB" id="425114at2759"/>
<comment type="cofactor">
    <cofactor evidence="1">
        <name>pyridoxal 5'-phosphate</name>
        <dbReference type="ChEBI" id="CHEBI:597326"/>
    </cofactor>
</comment>
<proteinExistence type="inferred from homology"/>
<dbReference type="EMBL" id="JAGRRH010000012">
    <property type="protein sequence ID" value="KAG7362289.1"/>
    <property type="molecule type" value="Genomic_DNA"/>
</dbReference>
<keyword evidence="4 9" id="KW-0808">Transferase</keyword>
<evidence type="ECO:0000256" key="4">
    <source>
        <dbReference type="ARBA" id="ARBA00022679"/>
    </source>
</evidence>
<comment type="pathway">
    <text evidence="2">Cofactor biosynthesis; biotin biosynthesis.</text>
</comment>
<dbReference type="CDD" id="cd00610">
    <property type="entry name" value="OAT_like"/>
    <property type="match status" value="1"/>
</dbReference>
<keyword evidence="10" id="KW-1185">Reference proteome</keyword>
<dbReference type="Proteomes" id="UP000693970">
    <property type="component" value="Unassembled WGS sequence"/>
</dbReference>
<dbReference type="AlphaFoldDB" id="A0A9K3LIF1"/>
<comment type="caution">
    <text evidence="9">The sequence shown here is derived from an EMBL/GenBank/DDBJ whole genome shotgun (WGS) entry which is preliminary data.</text>
</comment>
<evidence type="ECO:0000313" key="9">
    <source>
        <dbReference type="EMBL" id="KAG7362289.1"/>
    </source>
</evidence>
<evidence type="ECO:0000256" key="1">
    <source>
        <dbReference type="ARBA" id="ARBA00001933"/>
    </source>
</evidence>
<dbReference type="PANTHER" id="PTHR42684:SF17">
    <property type="entry name" value="ADENOSYLMETHIONINE-8-AMINO-7-OXONONANOATE AMINOTRANSFERASE"/>
    <property type="match status" value="1"/>
</dbReference>
<evidence type="ECO:0000256" key="2">
    <source>
        <dbReference type="ARBA" id="ARBA00004746"/>
    </source>
</evidence>
<keyword evidence="5" id="KW-0949">S-adenosyl-L-methionine</keyword>
<reference evidence="9" key="1">
    <citation type="journal article" date="2021" name="Sci. Rep.">
        <title>Diploid genomic architecture of Nitzschia inconspicua, an elite biomass production diatom.</title>
        <authorList>
            <person name="Oliver A."/>
            <person name="Podell S."/>
            <person name="Pinowska A."/>
            <person name="Traller J.C."/>
            <person name="Smith S.R."/>
            <person name="McClure R."/>
            <person name="Beliaev A."/>
            <person name="Bohutskyi P."/>
            <person name="Hill E.A."/>
            <person name="Rabines A."/>
            <person name="Zheng H."/>
            <person name="Allen L.Z."/>
            <person name="Kuo A."/>
            <person name="Grigoriev I.V."/>
            <person name="Allen A.E."/>
            <person name="Hazlebeck D."/>
            <person name="Allen E.E."/>
        </authorList>
    </citation>
    <scope>NUCLEOTIDE SEQUENCE</scope>
    <source>
        <strain evidence="9">Hildebrandi</strain>
    </source>
</reference>
<evidence type="ECO:0000256" key="8">
    <source>
        <dbReference type="RuleBase" id="RU003560"/>
    </source>
</evidence>
<dbReference type="InterPro" id="IPR049704">
    <property type="entry name" value="Aminotrans_3_PPA_site"/>
</dbReference>
<dbReference type="NCBIfam" id="TIGR00508">
    <property type="entry name" value="bioA"/>
    <property type="match status" value="1"/>
</dbReference>
<evidence type="ECO:0000256" key="5">
    <source>
        <dbReference type="ARBA" id="ARBA00022691"/>
    </source>
</evidence>
<evidence type="ECO:0000256" key="3">
    <source>
        <dbReference type="ARBA" id="ARBA00022576"/>
    </source>
</evidence>
<dbReference type="NCBIfam" id="NF004624">
    <property type="entry name" value="PRK05964.1"/>
    <property type="match status" value="1"/>
</dbReference>
<protein>
    <submittedName>
        <fullName evidence="9">Pyridoxal phosphate-dependent transferase</fullName>
    </submittedName>
</protein>
<keyword evidence="6" id="KW-0093">Biotin biosynthesis</keyword>
<dbReference type="GO" id="GO:0009102">
    <property type="term" value="P:biotin biosynthetic process"/>
    <property type="evidence" value="ECO:0007669"/>
    <property type="project" value="UniProtKB-KW"/>
</dbReference>
<dbReference type="PROSITE" id="PS00600">
    <property type="entry name" value="AA_TRANSFER_CLASS_3"/>
    <property type="match status" value="1"/>
</dbReference>
<evidence type="ECO:0000313" key="10">
    <source>
        <dbReference type="Proteomes" id="UP000693970"/>
    </source>
</evidence>
<keyword evidence="3" id="KW-0032">Aminotransferase</keyword>
<dbReference type="GO" id="GO:0030170">
    <property type="term" value="F:pyridoxal phosphate binding"/>
    <property type="evidence" value="ECO:0007669"/>
    <property type="project" value="InterPro"/>
</dbReference>
<organism evidence="9 10">
    <name type="scientific">Nitzschia inconspicua</name>
    <dbReference type="NCBI Taxonomy" id="303405"/>
    <lineage>
        <taxon>Eukaryota</taxon>
        <taxon>Sar</taxon>
        <taxon>Stramenopiles</taxon>
        <taxon>Ochrophyta</taxon>
        <taxon>Bacillariophyta</taxon>
        <taxon>Bacillariophyceae</taxon>
        <taxon>Bacillariophycidae</taxon>
        <taxon>Bacillariales</taxon>
        <taxon>Bacillariaceae</taxon>
        <taxon>Nitzschia</taxon>
    </lineage>
</organism>
<reference evidence="9" key="2">
    <citation type="submission" date="2021-04" db="EMBL/GenBank/DDBJ databases">
        <authorList>
            <person name="Podell S."/>
        </authorList>
    </citation>
    <scope>NUCLEOTIDE SEQUENCE</scope>
    <source>
        <strain evidence="9">Hildebrandi</strain>
    </source>
</reference>
<gene>
    <name evidence="9" type="ORF">IV203_025955</name>
</gene>
<dbReference type="InterPro" id="IPR005814">
    <property type="entry name" value="Aminotrans_3"/>
</dbReference>
<keyword evidence="7 8" id="KW-0663">Pyridoxal phosphate</keyword>
<sequence length="490" mass="54802">MSRAKFQIKSMNRRRNCDYLFSQGNQSVKETKLPSSGFRYHRRMINHATMMFNEVQELDEQHVWHPYAAMPNTLPCFPVQSASGCKLHLMDGRTIVDGMSSWWACVHGYNHPVLNQAAKHQIDQMSHVMFGGLTHSPAVSLAKALTDAISPNHTCNDQLRRLEKVFYCDSGSVAIEVAMKMALQYSYNLNMTTQKSKFLTIRGGYHGDTFEAMSVCDPVNGMHHLFQSVLPSQFFCPRPEINYNDEWDDSDIEEVARTMEQRHKEIAAVIVEPIVQGAGGMRFYSPQYLVKLRDLCDKYDVLLIFDEIATGFGRTGKLFAMEHTAPTHVLPDILCIGKALSGGFMSFAATVTSQKVADVFKHGPAGVLMHGPTFMGNPLACAVSLASLELLQTYNLPSMIGSIEAQLKEELLPCQDSPYVENVRVLGAIGVVEMKEPLNMAIVQPRLVDMGVWLRPFGKLLYTMPPFIIQKHELSNITQAMVSIASTEPT</sequence>
<dbReference type="GO" id="GO:0004015">
    <property type="term" value="F:adenosylmethionine-8-amino-7-oxononanoate transaminase activity"/>
    <property type="evidence" value="ECO:0007669"/>
    <property type="project" value="InterPro"/>
</dbReference>
<dbReference type="PANTHER" id="PTHR42684">
    <property type="entry name" value="ADENOSYLMETHIONINE-8-AMINO-7-OXONONANOATE AMINOTRANSFERASE"/>
    <property type="match status" value="1"/>
</dbReference>
<dbReference type="HAMAP" id="MF_00834">
    <property type="entry name" value="BioA"/>
    <property type="match status" value="1"/>
</dbReference>
<dbReference type="FunFam" id="3.40.640.10:FF:000041">
    <property type="entry name" value="Adenosylmethionine-8-amino-7-oxononanoate aminotransferase"/>
    <property type="match status" value="1"/>
</dbReference>